<keyword evidence="2" id="KW-1185">Reference proteome</keyword>
<dbReference type="AlphaFoldDB" id="A0A1G6RHL2"/>
<dbReference type="EMBL" id="FMZZ01000006">
    <property type="protein sequence ID" value="SDD03931.1"/>
    <property type="molecule type" value="Genomic_DNA"/>
</dbReference>
<dbReference type="Proteomes" id="UP000199501">
    <property type="component" value="Unassembled WGS sequence"/>
</dbReference>
<reference evidence="2" key="1">
    <citation type="submission" date="2016-10" db="EMBL/GenBank/DDBJ databases">
        <authorList>
            <person name="Varghese N."/>
            <person name="Submissions S."/>
        </authorList>
    </citation>
    <scope>NUCLEOTIDE SEQUENCE [LARGE SCALE GENOMIC DNA]</scope>
    <source>
        <strain evidence="2">IBRC-M 10403</strain>
    </source>
</reference>
<accession>A0A1G6RHL2</accession>
<dbReference type="RefSeq" id="WP_139190713.1">
    <property type="nucleotide sequence ID" value="NZ_FMZZ01000006.1"/>
</dbReference>
<organism evidence="1 2">
    <name type="scientific">Actinokineospora iranica</name>
    <dbReference type="NCBI Taxonomy" id="1271860"/>
    <lineage>
        <taxon>Bacteria</taxon>
        <taxon>Bacillati</taxon>
        <taxon>Actinomycetota</taxon>
        <taxon>Actinomycetes</taxon>
        <taxon>Pseudonocardiales</taxon>
        <taxon>Pseudonocardiaceae</taxon>
        <taxon>Actinokineospora</taxon>
    </lineage>
</organism>
<evidence type="ECO:0000313" key="2">
    <source>
        <dbReference type="Proteomes" id="UP000199501"/>
    </source>
</evidence>
<protein>
    <submittedName>
        <fullName evidence="1">Uncharacterized protein</fullName>
    </submittedName>
</protein>
<proteinExistence type="predicted"/>
<evidence type="ECO:0000313" key="1">
    <source>
        <dbReference type="EMBL" id="SDD03931.1"/>
    </source>
</evidence>
<dbReference type="OrthoDB" id="4427427at2"/>
<gene>
    <name evidence="1" type="ORF">SAMN05216174_106348</name>
</gene>
<name>A0A1G6RHL2_9PSEU</name>
<sequence length="168" mass="19145">MGNKKQRRVPVAALPAEVLTRRVPRKLHGVVPGPDDPTVANRKPAWGLSLIDDDNSLPWGGWPEDRGGLIKIMAFLQEMEKLTWAEIWAQLTGGNSRRGPKHKSIPVEHLIKSAQDRLTTLDLDDHPELFRFRLGSLERLWGVFVGGHHIFYPLWWDAAHQICPSRER</sequence>